<name>A0A7W9PRB9_9ACTN</name>
<evidence type="ECO:0000313" key="1">
    <source>
        <dbReference type="EMBL" id="MBB5926346.1"/>
    </source>
</evidence>
<gene>
    <name evidence="1" type="ORF">FHS34_001802</name>
</gene>
<sequence>MFVQVGREARRTKVIRWYLIVKVVEAHTDAVRVVCMSSGGSMAAIVYGQDKMWRGSFGHMSSTLLGLLP</sequence>
<dbReference type="Proteomes" id="UP000585836">
    <property type="component" value="Unassembled WGS sequence"/>
</dbReference>
<dbReference type="AlphaFoldDB" id="A0A7W9PRB9"/>
<evidence type="ECO:0000313" key="2">
    <source>
        <dbReference type="Proteomes" id="UP000585836"/>
    </source>
</evidence>
<accession>A0A7W9PRB9</accession>
<protein>
    <submittedName>
        <fullName evidence="1">Uncharacterized protein</fullName>
    </submittedName>
</protein>
<reference evidence="1 2" key="1">
    <citation type="submission" date="2020-08" db="EMBL/GenBank/DDBJ databases">
        <title>Genomic Encyclopedia of Type Strains, Phase III (KMG-III): the genomes of soil and plant-associated and newly described type strains.</title>
        <authorList>
            <person name="Whitman W."/>
        </authorList>
    </citation>
    <scope>NUCLEOTIDE SEQUENCE [LARGE SCALE GENOMIC DNA]</scope>
    <source>
        <strain evidence="1 2">CECT 3313</strain>
    </source>
</reference>
<dbReference type="EMBL" id="JACHJK010000003">
    <property type="protein sequence ID" value="MBB5926346.1"/>
    <property type="molecule type" value="Genomic_DNA"/>
</dbReference>
<comment type="caution">
    <text evidence="1">The sequence shown here is derived from an EMBL/GenBank/DDBJ whole genome shotgun (WGS) entry which is preliminary data.</text>
</comment>
<proteinExistence type="predicted"/>
<dbReference type="RefSeq" id="WP_184963057.1">
    <property type="nucleotide sequence ID" value="NZ_BAAAWF010000018.1"/>
</dbReference>
<keyword evidence="2" id="KW-1185">Reference proteome</keyword>
<organism evidence="1 2">
    <name type="scientific">Streptomyces echinatus</name>
    <dbReference type="NCBI Taxonomy" id="67293"/>
    <lineage>
        <taxon>Bacteria</taxon>
        <taxon>Bacillati</taxon>
        <taxon>Actinomycetota</taxon>
        <taxon>Actinomycetes</taxon>
        <taxon>Kitasatosporales</taxon>
        <taxon>Streptomycetaceae</taxon>
        <taxon>Streptomyces</taxon>
    </lineage>
</organism>